<comment type="caution">
    <text evidence="2">The sequence shown here is derived from an EMBL/GenBank/DDBJ whole genome shotgun (WGS) entry which is preliminary data.</text>
</comment>
<accession>A0A8J4DDG1</accession>
<gene>
    <name evidence="2" type="ORF">Pth03_65740</name>
</gene>
<organism evidence="2 3">
    <name type="scientific">Planotetraspora thailandica</name>
    <dbReference type="NCBI Taxonomy" id="487172"/>
    <lineage>
        <taxon>Bacteria</taxon>
        <taxon>Bacillati</taxon>
        <taxon>Actinomycetota</taxon>
        <taxon>Actinomycetes</taxon>
        <taxon>Streptosporangiales</taxon>
        <taxon>Streptosporangiaceae</taxon>
        <taxon>Planotetraspora</taxon>
    </lineage>
</organism>
<evidence type="ECO:0000313" key="2">
    <source>
        <dbReference type="EMBL" id="GII58185.1"/>
    </source>
</evidence>
<evidence type="ECO:0000256" key="1">
    <source>
        <dbReference type="SAM" id="MobiDB-lite"/>
    </source>
</evidence>
<protein>
    <submittedName>
        <fullName evidence="2">Uncharacterized protein</fullName>
    </submittedName>
</protein>
<dbReference type="AlphaFoldDB" id="A0A8J4DDG1"/>
<name>A0A8J4DDG1_9ACTN</name>
<feature type="region of interest" description="Disordered" evidence="1">
    <location>
        <begin position="45"/>
        <end position="68"/>
    </location>
</feature>
<keyword evidence="3" id="KW-1185">Reference proteome</keyword>
<evidence type="ECO:0000313" key="3">
    <source>
        <dbReference type="Proteomes" id="UP000605992"/>
    </source>
</evidence>
<reference evidence="2" key="1">
    <citation type="submission" date="2021-01" db="EMBL/GenBank/DDBJ databases">
        <title>Whole genome shotgun sequence of Planotetraspora thailandica NBRC 104271.</title>
        <authorList>
            <person name="Komaki H."/>
            <person name="Tamura T."/>
        </authorList>
    </citation>
    <scope>NUCLEOTIDE SEQUENCE</scope>
    <source>
        <strain evidence="2">NBRC 104271</strain>
    </source>
</reference>
<proteinExistence type="predicted"/>
<dbReference type="EMBL" id="BOOR01000061">
    <property type="protein sequence ID" value="GII58185.1"/>
    <property type="molecule type" value="Genomic_DNA"/>
</dbReference>
<sequence>MGVGDTNGEAPIVAACGCLTGWSPEEHAAPAIATPTASVKPVTARIPQHLPMKGARRSDRPRSHALMP</sequence>
<dbReference type="Proteomes" id="UP000605992">
    <property type="component" value="Unassembled WGS sequence"/>
</dbReference>